<protein>
    <recommendedName>
        <fullName evidence="11">Metalloendopeptidase</fullName>
        <ecNumber evidence="11">3.4.24.-</ecNumber>
    </recommendedName>
</protein>
<evidence type="ECO:0000256" key="11">
    <source>
        <dbReference type="RuleBase" id="RU361183"/>
    </source>
</evidence>
<keyword evidence="2 10" id="KW-0479">Metal-binding</keyword>
<feature type="active site" evidence="10">
    <location>
        <position position="195"/>
    </location>
</feature>
<keyword evidence="1 10" id="KW-0645">Protease</keyword>
<evidence type="ECO:0000256" key="5">
    <source>
        <dbReference type="ARBA" id="ARBA00022833"/>
    </source>
</evidence>
<name>A0A7I8WFZ4_BURXY</name>
<evidence type="ECO:0000259" key="12">
    <source>
        <dbReference type="PROSITE" id="PS51864"/>
    </source>
</evidence>
<dbReference type="Proteomes" id="UP000659654">
    <property type="component" value="Unassembled WGS sequence"/>
</dbReference>
<proteinExistence type="predicted"/>
<evidence type="ECO:0000313" key="13">
    <source>
        <dbReference type="EMBL" id="CAD5223142.1"/>
    </source>
</evidence>
<dbReference type="GO" id="GO:0004222">
    <property type="term" value="F:metalloendopeptidase activity"/>
    <property type="evidence" value="ECO:0007669"/>
    <property type="project" value="UniProtKB-UniRule"/>
</dbReference>
<keyword evidence="6 10" id="KW-0482">Metalloprotease</keyword>
<dbReference type="PANTHER" id="PTHR10127:SF818">
    <property type="entry name" value="ZINC METALLOPROTEINASE NAS-4"/>
    <property type="match status" value="1"/>
</dbReference>
<feature type="binding site" evidence="10">
    <location>
        <position position="194"/>
    </location>
    <ligand>
        <name>Zn(2+)</name>
        <dbReference type="ChEBI" id="CHEBI:29105"/>
        <note>catalytic</note>
    </ligand>
</feature>
<feature type="signal peptide" evidence="11">
    <location>
        <begin position="1"/>
        <end position="27"/>
    </location>
</feature>
<dbReference type="EC" id="3.4.24.-" evidence="11"/>
<dbReference type="InterPro" id="IPR001506">
    <property type="entry name" value="Peptidase_M12A"/>
</dbReference>
<dbReference type="InterPro" id="IPR034035">
    <property type="entry name" value="Astacin-like_dom"/>
</dbReference>
<keyword evidence="4 10" id="KW-0378">Hydrolase</keyword>
<keyword evidence="5 10" id="KW-0862">Zinc</keyword>
<dbReference type="EMBL" id="CAJFDI010000003">
    <property type="protein sequence ID" value="CAD5223142.1"/>
    <property type="molecule type" value="Genomic_DNA"/>
</dbReference>
<gene>
    <name evidence="13" type="ORF">BXYJ_LOCUS7831</name>
</gene>
<evidence type="ECO:0000256" key="6">
    <source>
        <dbReference type="ARBA" id="ARBA00023049"/>
    </source>
</evidence>
<dbReference type="Gene3D" id="3.40.390.10">
    <property type="entry name" value="Collagenase (Catalytic Domain)"/>
    <property type="match status" value="1"/>
</dbReference>
<evidence type="ECO:0000256" key="3">
    <source>
        <dbReference type="ARBA" id="ARBA00022729"/>
    </source>
</evidence>
<dbReference type="SUPFAM" id="SSF55486">
    <property type="entry name" value="Metalloproteases ('zincins'), catalytic domain"/>
    <property type="match status" value="1"/>
</dbReference>
<evidence type="ECO:0000256" key="10">
    <source>
        <dbReference type="PROSITE-ProRule" id="PRU01211"/>
    </source>
</evidence>
<dbReference type="Proteomes" id="UP000582659">
    <property type="component" value="Unassembled WGS sequence"/>
</dbReference>
<dbReference type="FunFam" id="3.40.390.10:FF:000015">
    <property type="entry name" value="Meprin A subunit"/>
    <property type="match status" value="1"/>
</dbReference>
<feature type="binding site" evidence="10">
    <location>
        <position position="204"/>
    </location>
    <ligand>
        <name>Zn(2+)</name>
        <dbReference type="ChEBI" id="CHEBI:29105"/>
        <note>catalytic</note>
    </ligand>
</feature>
<dbReference type="PROSITE" id="PS51864">
    <property type="entry name" value="ASTACIN"/>
    <property type="match status" value="1"/>
</dbReference>
<dbReference type="GO" id="GO:0008270">
    <property type="term" value="F:zinc ion binding"/>
    <property type="evidence" value="ECO:0007669"/>
    <property type="project" value="UniProtKB-UniRule"/>
</dbReference>
<keyword evidence="14" id="KW-1185">Reference proteome</keyword>
<keyword evidence="9" id="KW-0325">Glycoprotein</keyword>
<reference evidence="13" key="1">
    <citation type="submission" date="2020-09" db="EMBL/GenBank/DDBJ databases">
        <authorList>
            <person name="Kikuchi T."/>
        </authorList>
    </citation>
    <scope>NUCLEOTIDE SEQUENCE</scope>
    <source>
        <strain evidence="13">Ka4C1</strain>
    </source>
</reference>
<dbReference type="AlphaFoldDB" id="A0A7I8WFZ4"/>
<dbReference type="PRINTS" id="PR00480">
    <property type="entry name" value="ASTACIN"/>
</dbReference>
<evidence type="ECO:0000256" key="8">
    <source>
        <dbReference type="ARBA" id="ARBA00023157"/>
    </source>
</evidence>
<keyword evidence="7" id="KW-0865">Zymogen</keyword>
<dbReference type="Pfam" id="PF01400">
    <property type="entry name" value="Astacin"/>
    <property type="match status" value="1"/>
</dbReference>
<evidence type="ECO:0000256" key="7">
    <source>
        <dbReference type="ARBA" id="ARBA00023145"/>
    </source>
</evidence>
<feature type="chain" id="PRO_5033204304" description="Metalloendopeptidase" evidence="11">
    <location>
        <begin position="28"/>
        <end position="388"/>
    </location>
</feature>
<dbReference type="OrthoDB" id="291007at2759"/>
<sequence length="388" mass="43517">MGVCTNRRAHCFKLLLILGTLSGISLGSITKTDVVDKTKDSEETTLNSKDFENAPEKDVDLKMIGINVPEDPTMGSKAEGDILMPKTKEKKFLDERTGLGRNAIRQSYRKWPNNEIPYTLSTQYGTYSRSVIAKAMNEYHTKTCVRFVPRDTKKHRDYVYIHPDDGCYSLVGRVGGRQPLSLDSGCIQTGTIVHELMHTVGFFHEQSRYDRDHYIEIVWPNVINGADDQFEKYGTNVIDQFNEPYDYSSIMHYGPYAFSANGKRTILARRPGSQKMGQRVQFSEVDLRKINRLYQCDAQTMIKKPPRPQLPIQVNGNAADSAAMNNVSKGVAGVAAGLAIGSASRLTNRANNFANRVISGQGLATVQLARKPFSPFNRNRFAYGIRSR</sequence>
<comment type="caution">
    <text evidence="10">Lacks conserved residue(s) required for the propagation of feature annotation.</text>
</comment>
<dbReference type="SMART" id="SM00235">
    <property type="entry name" value="ZnMc"/>
    <property type="match status" value="1"/>
</dbReference>
<keyword evidence="8" id="KW-1015">Disulfide bond</keyword>
<dbReference type="EMBL" id="CAJFCV020000003">
    <property type="protein sequence ID" value="CAG9111775.1"/>
    <property type="molecule type" value="Genomic_DNA"/>
</dbReference>
<dbReference type="InterPro" id="IPR006026">
    <property type="entry name" value="Peptidase_Metallo"/>
</dbReference>
<dbReference type="CDD" id="cd04280">
    <property type="entry name" value="ZnMc_astacin_like"/>
    <property type="match status" value="1"/>
</dbReference>
<comment type="cofactor">
    <cofactor evidence="10 11">
        <name>Zn(2+)</name>
        <dbReference type="ChEBI" id="CHEBI:29105"/>
    </cofactor>
    <text evidence="10 11">Binds 1 zinc ion per subunit.</text>
</comment>
<evidence type="ECO:0000256" key="2">
    <source>
        <dbReference type="ARBA" id="ARBA00022723"/>
    </source>
</evidence>
<feature type="domain" description="Peptidase M12A" evidence="12">
    <location>
        <begin position="102"/>
        <end position="297"/>
    </location>
</feature>
<evidence type="ECO:0000256" key="4">
    <source>
        <dbReference type="ARBA" id="ARBA00022801"/>
    </source>
</evidence>
<evidence type="ECO:0000313" key="14">
    <source>
        <dbReference type="Proteomes" id="UP000659654"/>
    </source>
</evidence>
<evidence type="ECO:0000256" key="9">
    <source>
        <dbReference type="ARBA" id="ARBA00023180"/>
    </source>
</evidence>
<dbReference type="InterPro" id="IPR024079">
    <property type="entry name" value="MetalloPept_cat_dom_sf"/>
</dbReference>
<feature type="binding site" evidence="10">
    <location>
        <position position="198"/>
    </location>
    <ligand>
        <name>Zn(2+)</name>
        <dbReference type="ChEBI" id="CHEBI:29105"/>
        <note>catalytic</note>
    </ligand>
</feature>
<dbReference type="SMR" id="A0A7I8WFZ4"/>
<organism evidence="13 14">
    <name type="scientific">Bursaphelenchus xylophilus</name>
    <name type="common">Pinewood nematode worm</name>
    <name type="synonym">Aphelenchoides xylophilus</name>
    <dbReference type="NCBI Taxonomy" id="6326"/>
    <lineage>
        <taxon>Eukaryota</taxon>
        <taxon>Metazoa</taxon>
        <taxon>Ecdysozoa</taxon>
        <taxon>Nematoda</taxon>
        <taxon>Chromadorea</taxon>
        <taxon>Rhabditida</taxon>
        <taxon>Tylenchina</taxon>
        <taxon>Tylenchomorpha</taxon>
        <taxon>Aphelenchoidea</taxon>
        <taxon>Aphelenchoididae</taxon>
        <taxon>Bursaphelenchus</taxon>
    </lineage>
</organism>
<dbReference type="GO" id="GO:0006508">
    <property type="term" value="P:proteolysis"/>
    <property type="evidence" value="ECO:0007669"/>
    <property type="project" value="UniProtKB-KW"/>
</dbReference>
<keyword evidence="3 11" id="KW-0732">Signal</keyword>
<comment type="caution">
    <text evidence="13">The sequence shown here is derived from an EMBL/GenBank/DDBJ whole genome shotgun (WGS) entry which is preliminary data.</text>
</comment>
<accession>A0A7I8WFZ4</accession>
<dbReference type="PANTHER" id="PTHR10127">
    <property type="entry name" value="DISCOIDIN, CUB, EGF, LAMININ , AND ZINC METALLOPROTEASE DOMAIN CONTAINING"/>
    <property type="match status" value="1"/>
</dbReference>
<evidence type="ECO:0000256" key="1">
    <source>
        <dbReference type="ARBA" id="ARBA00022670"/>
    </source>
</evidence>